<feature type="non-terminal residue" evidence="1">
    <location>
        <position position="77"/>
    </location>
</feature>
<protein>
    <submittedName>
        <fullName evidence="1">Uncharacterized protein</fullName>
    </submittedName>
</protein>
<feature type="non-terminal residue" evidence="1">
    <location>
        <position position="1"/>
    </location>
</feature>
<evidence type="ECO:0000313" key="1">
    <source>
        <dbReference type="EMBL" id="CAH2314161.1"/>
    </source>
</evidence>
<dbReference type="Proteomes" id="UP001295444">
    <property type="component" value="Chromosome 09"/>
</dbReference>
<sequence>PHEHVVRRGWSCREPNLPNVPGVTVDVGELAKGLKLPNVWETNVEVGELANGLKLPNVRETNVEVLILLTVRFPERG</sequence>
<dbReference type="EMBL" id="OW240920">
    <property type="protein sequence ID" value="CAH2314161.1"/>
    <property type="molecule type" value="Genomic_DNA"/>
</dbReference>
<accession>A0AAD1T2Z9</accession>
<proteinExistence type="predicted"/>
<keyword evidence="2" id="KW-1185">Reference proteome</keyword>
<name>A0AAD1T2Z9_PELCU</name>
<reference evidence="1" key="1">
    <citation type="submission" date="2022-03" db="EMBL/GenBank/DDBJ databases">
        <authorList>
            <person name="Alioto T."/>
            <person name="Alioto T."/>
            <person name="Gomez Garrido J."/>
        </authorList>
    </citation>
    <scope>NUCLEOTIDE SEQUENCE</scope>
</reference>
<organism evidence="1 2">
    <name type="scientific">Pelobates cultripes</name>
    <name type="common">Western spadefoot toad</name>
    <dbReference type="NCBI Taxonomy" id="61616"/>
    <lineage>
        <taxon>Eukaryota</taxon>
        <taxon>Metazoa</taxon>
        <taxon>Chordata</taxon>
        <taxon>Craniata</taxon>
        <taxon>Vertebrata</taxon>
        <taxon>Euteleostomi</taxon>
        <taxon>Amphibia</taxon>
        <taxon>Batrachia</taxon>
        <taxon>Anura</taxon>
        <taxon>Pelobatoidea</taxon>
        <taxon>Pelobatidae</taxon>
        <taxon>Pelobates</taxon>
    </lineage>
</organism>
<evidence type="ECO:0000313" key="2">
    <source>
        <dbReference type="Proteomes" id="UP001295444"/>
    </source>
</evidence>
<gene>
    <name evidence="1" type="ORF">PECUL_23A018898</name>
</gene>
<dbReference type="AlphaFoldDB" id="A0AAD1T2Z9"/>